<dbReference type="PANTHER" id="PTHR30404">
    <property type="entry name" value="N-ACETYLMURAMOYL-L-ALANINE AMIDASE"/>
    <property type="match status" value="1"/>
</dbReference>
<dbReference type="GO" id="GO:0009253">
    <property type="term" value="P:peptidoglycan catabolic process"/>
    <property type="evidence" value="ECO:0007669"/>
    <property type="project" value="InterPro"/>
</dbReference>
<dbReference type="InterPro" id="IPR050695">
    <property type="entry name" value="N-acetylmuramoyl_amidase_3"/>
</dbReference>
<gene>
    <name evidence="4" type="ORF">EFD62_05985</name>
</gene>
<feature type="transmembrane region" description="Helical" evidence="2">
    <location>
        <begin position="21"/>
        <end position="41"/>
    </location>
</feature>
<dbReference type="EMBL" id="RLII01000004">
    <property type="protein sequence ID" value="RXE59859.1"/>
    <property type="molecule type" value="Genomic_DNA"/>
</dbReference>
<comment type="caution">
    <text evidence="4">The sequence shown here is derived from an EMBL/GenBank/DDBJ whole genome shotgun (WGS) entry which is preliminary data.</text>
</comment>
<dbReference type="Pfam" id="PF01520">
    <property type="entry name" value="Amidase_3"/>
    <property type="match status" value="1"/>
</dbReference>
<keyword evidence="2" id="KW-0812">Transmembrane</keyword>
<dbReference type="Proteomes" id="UP000289166">
    <property type="component" value="Unassembled WGS sequence"/>
</dbReference>
<evidence type="ECO:0000259" key="3">
    <source>
        <dbReference type="SMART" id="SM00646"/>
    </source>
</evidence>
<keyword evidence="1" id="KW-0378">Hydrolase</keyword>
<dbReference type="AlphaFoldDB" id="A0A4V1K2D0"/>
<dbReference type="InterPro" id="IPR002508">
    <property type="entry name" value="MurNAc-LAA_cat"/>
</dbReference>
<dbReference type="GO" id="GO:0008745">
    <property type="term" value="F:N-acetylmuramoyl-L-alanine amidase activity"/>
    <property type="evidence" value="ECO:0007669"/>
    <property type="project" value="InterPro"/>
</dbReference>
<evidence type="ECO:0000313" key="5">
    <source>
        <dbReference type="Proteomes" id="UP000289166"/>
    </source>
</evidence>
<dbReference type="CDD" id="cd02696">
    <property type="entry name" value="MurNAc-LAA"/>
    <property type="match status" value="1"/>
</dbReference>
<proteinExistence type="predicted"/>
<dbReference type="RefSeq" id="WP_128705848.1">
    <property type="nucleotide sequence ID" value="NZ_RLII01000004.1"/>
</dbReference>
<dbReference type="SUPFAM" id="SSF53187">
    <property type="entry name" value="Zn-dependent exopeptidases"/>
    <property type="match status" value="1"/>
</dbReference>
<dbReference type="SMART" id="SM00646">
    <property type="entry name" value="Ami_3"/>
    <property type="match status" value="1"/>
</dbReference>
<dbReference type="Gene3D" id="3.40.630.40">
    <property type="entry name" value="Zn-dependent exopeptidases"/>
    <property type="match status" value="1"/>
</dbReference>
<accession>A0A4V1K2D0</accession>
<name>A0A4V1K2D0_9FIRM</name>
<evidence type="ECO:0000313" key="4">
    <source>
        <dbReference type="EMBL" id="RXE59859.1"/>
    </source>
</evidence>
<sequence length="283" mass="31144">MNIKAFLMKIRRFYLRLPLRMKIIILAVVFAILAVGGIGVYNRELSMGPKDSNDYLGENGNKTAINPGNIGGIGNIDEPKPKEVIVVIDPGHGGEDLGAYNGILYEKDINLDISLKLGKLLEDMGIEVVYTRKTDVFVDLEPRVDLANKLEATLFISVHSNSMPDNSEYRGTETLYCPSLNPKYSKMDGRKLAIIVQKELVKTLGTVDNGIIERPNLAVLRKTMMPAVIAEIAYISNPSDRAKLSDDAFRKKSAQALANAVINALDEMGAVKDENGTYTIIED</sequence>
<organism evidence="4 5">
    <name type="scientific">Acetivibrio mesophilus</name>
    <dbReference type="NCBI Taxonomy" id="2487273"/>
    <lineage>
        <taxon>Bacteria</taxon>
        <taxon>Bacillati</taxon>
        <taxon>Bacillota</taxon>
        <taxon>Clostridia</taxon>
        <taxon>Eubacteriales</taxon>
        <taxon>Oscillospiraceae</taxon>
        <taxon>Acetivibrio</taxon>
    </lineage>
</organism>
<reference evidence="5" key="1">
    <citation type="submission" date="2018-11" db="EMBL/GenBank/DDBJ databases">
        <title>Genome sequencing of a novel mesophilic and cellulolytic organism within the genus Hungateiclostridium.</title>
        <authorList>
            <person name="Rettenmaier R."/>
            <person name="Liebl W."/>
            <person name="Zverlov V."/>
        </authorList>
    </citation>
    <scope>NUCLEOTIDE SEQUENCE [LARGE SCALE GENOMIC DNA]</scope>
    <source>
        <strain evidence="5">N2K1</strain>
    </source>
</reference>
<dbReference type="PANTHER" id="PTHR30404:SF0">
    <property type="entry name" value="N-ACETYLMURAMOYL-L-ALANINE AMIDASE AMIC"/>
    <property type="match status" value="1"/>
</dbReference>
<keyword evidence="2" id="KW-0472">Membrane</keyword>
<keyword evidence="5" id="KW-1185">Reference proteome</keyword>
<evidence type="ECO:0000256" key="1">
    <source>
        <dbReference type="ARBA" id="ARBA00022801"/>
    </source>
</evidence>
<dbReference type="GO" id="GO:0030288">
    <property type="term" value="C:outer membrane-bounded periplasmic space"/>
    <property type="evidence" value="ECO:0007669"/>
    <property type="project" value="TreeGrafter"/>
</dbReference>
<feature type="domain" description="MurNAc-LAA" evidence="3">
    <location>
        <begin position="144"/>
        <end position="262"/>
    </location>
</feature>
<evidence type="ECO:0000256" key="2">
    <source>
        <dbReference type="SAM" id="Phobius"/>
    </source>
</evidence>
<protein>
    <submittedName>
        <fullName evidence="4">N-acetylmuramoyl-L-alanine amidase</fullName>
    </submittedName>
</protein>
<keyword evidence="2" id="KW-1133">Transmembrane helix</keyword>
<dbReference type="OrthoDB" id="43070at2"/>